<accession>A0A0K0FLV3</accession>
<keyword evidence="1" id="KW-1133">Transmembrane helix</keyword>
<evidence type="ECO:0000256" key="1">
    <source>
        <dbReference type="SAM" id="Phobius"/>
    </source>
</evidence>
<feature type="transmembrane region" description="Helical" evidence="1">
    <location>
        <begin position="37"/>
        <end position="58"/>
    </location>
</feature>
<dbReference type="WBParaSite" id="SVE_1000621650.1">
    <property type="protein sequence ID" value="SVE_1000621650.1"/>
    <property type="gene ID" value="SVE_1000621650"/>
</dbReference>
<sequence>MCTLIKKKYNSLYCKKNKKEFLNNLRCKNDLMATHDFFSFLFSFSCKTHHFIIILIFIK</sequence>
<dbReference type="AlphaFoldDB" id="A0A0K0FLV3"/>
<keyword evidence="1" id="KW-0812">Transmembrane</keyword>
<keyword evidence="1" id="KW-0472">Membrane</keyword>
<dbReference type="Proteomes" id="UP000035680">
    <property type="component" value="Unassembled WGS sequence"/>
</dbReference>
<protein>
    <submittedName>
        <fullName evidence="3">Uncharacterized protein</fullName>
    </submittedName>
</protein>
<evidence type="ECO:0000313" key="2">
    <source>
        <dbReference type="Proteomes" id="UP000035680"/>
    </source>
</evidence>
<proteinExistence type="predicted"/>
<keyword evidence="2" id="KW-1185">Reference proteome</keyword>
<reference evidence="3" key="2">
    <citation type="submission" date="2015-08" db="UniProtKB">
        <authorList>
            <consortium name="WormBaseParasite"/>
        </authorList>
    </citation>
    <scope>IDENTIFICATION</scope>
</reference>
<evidence type="ECO:0000313" key="3">
    <source>
        <dbReference type="WBParaSite" id="SVE_1000621650.1"/>
    </source>
</evidence>
<reference evidence="2" key="1">
    <citation type="submission" date="2014-07" db="EMBL/GenBank/DDBJ databases">
        <authorList>
            <person name="Martin A.A"/>
            <person name="De Silva N."/>
        </authorList>
    </citation>
    <scope>NUCLEOTIDE SEQUENCE</scope>
</reference>
<organism evidence="2 3">
    <name type="scientific">Strongyloides venezuelensis</name>
    <name type="common">Threadworm</name>
    <dbReference type="NCBI Taxonomy" id="75913"/>
    <lineage>
        <taxon>Eukaryota</taxon>
        <taxon>Metazoa</taxon>
        <taxon>Ecdysozoa</taxon>
        <taxon>Nematoda</taxon>
        <taxon>Chromadorea</taxon>
        <taxon>Rhabditida</taxon>
        <taxon>Tylenchina</taxon>
        <taxon>Panagrolaimomorpha</taxon>
        <taxon>Strongyloidoidea</taxon>
        <taxon>Strongyloididae</taxon>
        <taxon>Strongyloides</taxon>
    </lineage>
</organism>
<name>A0A0K0FLV3_STRVS</name>